<evidence type="ECO:0000256" key="3">
    <source>
        <dbReference type="ARBA" id="ARBA00022741"/>
    </source>
</evidence>
<dbReference type="GO" id="GO:0005874">
    <property type="term" value="C:microtubule"/>
    <property type="evidence" value="ECO:0007669"/>
    <property type="project" value="InterPro"/>
</dbReference>
<dbReference type="SUPFAM" id="SSF52490">
    <property type="entry name" value="Tubulin nucleotide-binding domain-like"/>
    <property type="match status" value="1"/>
</dbReference>
<feature type="binding site" evidence="6">
    <location>
        <position position="187"/>
    </location>
    <ligand>
        <name>GTP</name>
        <dbReference type="ChEBI" id="CHEBI:37565"/>
    </ligand>
</feature>
<dbReference type="EMBL" id="AOLK01000022">
    <property type="protein sequence ID" value="ELZ82740.1"/>
    <property type="molecule type" value="Genomic_DNA"/>
</dbReference>
<dbReference type="GO" id="GO:0008360">
    <property type="term" value="P:regulation of cell shape"/>
    <property type="evidence" value="ECO:0007669"/>
    <property type="project" value="UniProtKB-UniRule"/>
</dbReference>
<dbReference type="SMART" id="SM00864">
    <property type="entry name" value="Tubulin"/>
    <property type="match status" value="1"/>
</dbReference>
<dbReference type="OrthoDB" id="329751at2157"/>
<dbReference type="InterPro" id="IPR045061">
    <property type="entry name" value="FtsZ/CetZ"/>
</dbReference>
<feature type="domain" description="Tubulin/FtsZ GTPase" evidence="8">
    <location>
        <begin position="2"/>
        <end position="206"/>
    </location>
</feature>
<feature type="binding site" evidence="6">
    <location>
        <position position="142"/>
    </location>
    <ligand>
        <name>GTP</name>
        <dbReference type="ChEBI" id="CHEBI:37565"/>
    </ligand>
</feature>
<feature type="binding site" evidence="6">
    <location>
        <position position="169"/>
    </location>
    <ligand>
        <name>GTP</name>
        <dbReference type="ChEBI" id="CHEBI:37565"/>
    </ligand>
</feature>
<dbReference type="InterPro" id="IPR036525">
    <property type="entry name" value="Tubulin/FtsZ_GTPase_sf"/>
</dbReference>
<reference evidence="9 10" key="1">
    <citation type="journal article" date="2014" name="PLoS Genet.">
        <title>Phylogenetically driven sequencing of extremely halophilic archaea reveals strategies for static and dynamic osmo-response.</title>
        <authorList>
            <person name="Becker E.A."/>
            <person name="Seitzer P.M."/>
            <person name="Tritt A."/>
            <person name="Larsen D."/>
            <person name="Krusor M."/>
            <person name="Yao A.I."/>
            <person name="Wu D."/>
            <person name="Madern D."/>
            <person name="Eisen J.A."/>
            <person name="Darling A.E."/>
            <person name="Facciotti M.T."/>
        </authorList>
    </citation>
    <scope>NUCLEOTIDE SEQUENCE [LARGE SCALE GENOMIC DNA]</scope>
    <source>
        <strain evidence="9 10">ATCC BAA-1513</strain>
    </source>
</reference>
<evidence type="ECO:0000256" key="4">
    <source>
        <dbReference type="ARBA" id="ARBA00022960"/>
    </source>
</evidence>
<dbReference type="GO" id="GO:0051301">
    <property type="term" value="P:cell division"/>
    <property type="evidence" value="ECO:0007669"/>
    <property type="project" value="UniProtKB-KW"/>
</dbReference>
<dbReference type="HAMAP" id="MF_01946">
    <property type="entry name" value="CetZ"/>
    <property type="match status" value="1"/>
</dbReference>
<keyword evidence="4 6" id="KW-0133">Cell shape</keyword>
<evidence type="ECO:0000256" key="5">
    <source>
        <dbReference type="ARBA" id="ARBA00023134"/>
    </source>
</evidence>
<feature type="binding site" evidence="6">
    <location>
        <begin position="10"/>
        <end position="14"/>
    </location>
    <ligand>
        <name>GTP</name>
        <dbReference type="ChEBI" id="CHEBI:37565"/>
    </ligand>
</feature>
<dbReference type="Gene3D" id="3.30.1330.20">
    <property type="entry name" value="Tubulin/FtsZ, C-terminal domain"/>
    <property type="match status" value="1"/>
</dbReference>
<proteinExistence type="inferred from homology"/>
<gene>
    <name evidence="6" type="primary">cetZ</name>
    <name evidence="9" type="ORF">C453_16683</name>
</gene>
<sequence length="395" mass="42153">MKLAMIGFGQAGGKIVDKFVEYDRQRNSDIVRAAVAVNSAKADLLGLENIPKDQRVLIGQSRVKGHGVGADNELGAEIAEEDIDEVQGAIDSIPVHEVDAFLVVSGLGGGTGSGGAPVLAKHLKRIYTEPVYGLGILPGSDEGGIYTLNAARSFQTFVREVDNLLVFDNDAWRKTGESVQGGYDEINQEIVNRFGVLFGAGEVKDGQEVAESVVDSSEIINTLAGGGVSTVGYASEGVEPRQNKSGGLLSRLTGGDEPDDNLDTAHTTNRITSLVRKAALGRLTLPCEIEGAERALLVLAGPPEHLNRKGIERGRKWIEEQTGSMEVRGGDYPIPGAGKVASVILLSGVTNVPRIKELQQVAIEAQDNIEEIREESDSNLENLVNDDEDELESLF</sequence>
<dbReference type="Gene3D" id="3.40.50.1440">
    <property type="entry name" value="Tubulin/FtsZ, GTPase domain"/>
    <property type="match status" value="1"/>
</dbReference>
<dbReference type="Pfam" id="PF00091">
    <property type="entry name" value="Tubulin"/>
    <property type="match status" value="1"/>
</dbReference>
<dbReference type="GO" id="GO:0007017">
    <property type="term" value="P:microtubule-based process"/>
    <property type="evidence" value="ECO:0007669"/>
    <property type="project" value="InterPro"/>
</dbReference>
<keyword evidence="3 6" id="KW-0547">Nucleotide-binding</keyword>
<dbReference type="PATRIC" id="fig|1230453.4.peg.3329"/>
<comment type="subcellular location">
    <subcellularLocation>
        <location evidence="6">Cytoplasm</location>
    </subcellularLocation>
</comment>
<feature type="binding site" evidence="6">
    <location>
        <begin position="110"/>
        <end position="112"/>
    </location>
    <ligand>
        <name>GTP</name>
        <dbReference type="ChEBI" id="CHEBI:37565"/>
    </ligand>
</feature>
<dbReference type="Proteomes" id="UP000011612">
    <property type="component" value="Unassembled WGS sequence"/>
</dbReference>
<dbReference type="PANTHER" id="PTHR30314">
    <property type="entry name" value="CELL DIVISION PROTEIN FTSZ-RELATED"/>
    <property type="match status" value="1"/>
</dbReference>
<dbReference type="AlphaFoldDB" id="M0HE13"/>
<dbReference type="Pfam" id="PF21011">
    <property type="entry name" value="CetZ_C"/>
    <property type="match status" value="1"/>
</dbReference>
<keyword evidence="9" id="KW-0132">Cell division</keyword>
<dbReference type="PANTHER" id="PTHR30314:SF10">
    <property type="entry name" value="TUBULIN-LIKE PROTEIN CETZ"/>
    <property type="match status" value="1"/>
</dbReference>
<dbReference type="InterPro" id="IPR032907">
    <property type="entry name" value="CetZ"/>
</dbReference>
<evidence type="ECO:0000256" key="7">
    <source>
        <dbReference type="SAM" id="MobiDB-lite"/>
    </source>
</evidence>
<evidence type="ECO:0000256" key="1">
    <source>
        <dbReference type="ARBA" id="ARBA00006877"/>
    </source>
</evidence>
<dbReference type="PROSITE" id="PS00227">
    <property type="entry name" value="TUBULIN"/>
    <property type="match status" value="1"/>
</dbReference>
<evidence type="ECO:0000256" key="6">
    <source>
        <dbReference type="HAMAP-Rule" id="MF_01946"/>
    </source>
</evidence>
<comment type="similarity">
    <text evidence="1 6">Belongs to the CetZ family.</text>
</comment>
<dbReference type="InterPro" id="IPR017975">
    <property type="entry name" value="Tubulin_CS"/>
</dbReference>
<dbReference type="InterPro" id="IPR048737">
    <property type="entry name" value="CetZ_C"/>
</dbReference>
<evidence type="ECO:0000313" key="10">
    <source>
        <dbReference type="Proteomes" id="UP000011612"/>
    </source>
</evidence>
<dbReference type="InterPro" id="IPR003008">
    <property type="entry name" value="Tubulin_FtsZ_GTPase"/>
</dbReference>
<organism evidence="9 10">
    <name type="scientific">Haloferax elongans ATCC BAA-1513</name>
    <dbReference type="NCBI Taxonomy" id="1230453"/>
    <lineage>
        <taxon>Archaea</taxon>
        <taxon>Methanobacteriati</taxon>
        <taxon>Methanobacteriota</taxon>
        <taxon>Stenosarchaea group</taxon>
        <taxon>Halobacteria</taxon>
        <taxon>Halobacteriales</taxon>
        <taxon>Haloferacaceae</taxon>
        <taxon>Haloferax</taxon>
    </lineage>
</organism>
<keyword evidence="2 6" id="KW-0963">Cytoplasm</keyword>
<keyword evidence="9" id="KW-0131">Cell cycle</keyword>
<dbReference type="GO" id="GO:0003924">
    <property type="term" value="F:GTPase activity"/>
    <property type="evidence" value="ECO:0007669"/>
    <property type="project" value="InterPro"/>
</dbReference>
<name>M0HE13_HALEO</name>
<keyword evidence="10" id="KW-1185">Reference proteome</keyword>
<evidence type="ECO:0000256" key="2">
    <source>
        <dbReference type="ARBA" id="ARBA00022490"/>
    </source>
</evidence>
<keyword evidence="5 6" id="KW-0342">GTP-binding</keyword>
<comment type="caution">
    <text evidence="9">The sequence shown here is derived from an EMBL/GenBank/DDBJ whole genome shotgun (WGS) entry which is preliminary data.</text>
</comment>
<evidence type="ECO:0000313" key="9">
    <source>
        <dbReference type="EMBL" id="ELZ82740.1"/>
    </source>
</evidence>
<comment type="function">
    <text evidence="6">Involved in cell shape control.</text>
</comment>
<dbReference type="GO" id="GO:0005737">
    <property type="term" value="C:cytoplasm"/>
    <property type="evidence" value="ECO:0007669"/>
    <property type="project" value="UniProtKB-SubCell"/>
</dbReference>
<dbReference type="CDD" id="cd02202">
    <property type="entry name" value="CetZ_tubulin-like"/>
    <property type="match status" value="1"/>
</dbReference>
<feature type="region of interest" description="Disordered" evidence="7">
    <location>
        <begin position="374"/>
        <end position="395"/>
    </location>
</feature>
<dbReference type="GO" id="GO:0005525">
    <property type="term" value="F:GTP binding"/>
    <property type="evidence" value="ECO:0007669"/>
    <property type="project" value="UniProtKB-UniRule"/>
</dbReference>
<accession>M0HE13</accession>
<dbReference type="STRING" id="1230453.C453_16683"/>
<dbReference type="RefSeq" id="WP_008326237.1">
    <property type="nucleotide sequence ID" value="NZ_AOLK01000022.1"/>
</dbReference>
<dbReference type="FunFam" id="3.40.50.1440:FF:000051">
    <property type="entry name" value="Tubulin-like protein CetZ"/>
    <property type="match status" value="1"/>
</dbReference>
<feature type="region of interest" description="Disordered" evidence="7">
    <location>
        <begin position="234"/>
        <end position="265"/>
    </location>
</feature>
<dbReference type="InterPro" id="IPR037103">
    <property type="entry name" value="Tubulin/FtsZ-like_C"/>
</dbReference>
<evidence type="ECO:0000259" key="8">
    <source>
        <dbReference type="SMART" id="SM00864"/>
    </source>
</evidence>
<protein>
    <recommendedName>
        <fullName evidence="6">Tubulin-like protein CetZ</fullName>
    </recommendedName>
</protein>
<dbReference type="GO" id="GO:0032153">
    <property type="term" value="C:cell division site"/>
    <property type="evidence" value="ECO:0007669"/>
    <property type="project" value="TreeGrafter"/>
</dbReference>